<evidence type="ECO:0000313" key="2">
    <source>
        <dbReference type="Proteomes" id="UP000009231"/>
    </source>
</evidence>
<dbReference type="AlphaFoldDB" id="F6D4W3"/>
<dbReference type="RefSeq" id="WP_013825674.1">
    <property type="nucleotide sequence ID" value="NC_015574.1"/>
</dbReference>
<organism evidence="1 2">
    <name type="scientific">Methanobacterium paludis (strain DSM 25820 / JCM 18151 / SWAN1)</name>
    <dbReference type="NCBI Taxonomy" id="868131"/>
    <lineage>
        <taxon>Archaea</taxon>
        <taxon>Methanobacteriati</taxon>
        <taxon>Methanobacteriota</taxon>
        <taxon>Methanomada group</taxon>
        <taxon>Methanobacteria</taxon>
        <taxon>Methanobacteriales</taxon>
        <taxon>Methanobacteriaceae</taxon>
        <taxon>Methanobacterium</taxon>
    </lineage>
</organism>
<dbReference type="EMBL" id="CP002772">
    <property type="protein sequence ID" value="AEG18172.1"/>
    <property type="molecule type" value="Genomic_DNA"/>
</dbReference>
<dbReference type="Proteomes" id="UP000009231">
    <property type="component" value="Chromosome"/>
</dbReference>
<keyword evidence="2" id="KW-1185">Reference proteome</keyword>
<gene>
    <name evidence="1" type="ordered locus">MSWAN_1154</name>
</gene>
<protein>
    <submittedName>
        <fullName evidence="1">Uncharacterized protein</fullName>
    </submittedName>
</protein>
<accession>F6D4W3</accession>
<dbReference type="HOGENOM" id="CLU_1943889_0_0_2"/>
<proteinExistence type="predicted"/>
<name>F6D4W3_METPW</name>
<reference evidence="1 2" key="1">
    <citation type="journal article" date="2014" name="Int. J. Syst. Evol. Microbiol.">
        <title>Methanobacterium paludis sp. nov. and a novel strain of Methanobacterium lacus isolated from northern peatlands.</title>
        <authorList>
            <person name="Cadillo-Quiroz H."/>
            <person name="Brauer S.L."/>
            <person name="Goodson N."/>
            <person name="Yavitt J.B."/>
            <person name="Zinder S.H."/>
        </authorList>
    </citation>
    <scope>NUCLEOTIDE SEQUENCE [LARGE SCALE GENOMIC DNA]</scope>
    <source>
        <strain evidence="2">DSM 25820 / JCM 18151 / SWAN1</strain>
    </source>
</reference>
<sequence>METDKPQDGTMNATGTNDANVDFDARKVKGIFADFDRAVKTIKKYLEAKKVPGEAYGFRDERNKMAQITVVLKNKDDFKTVEHEIREQLRMRRQQMTAYNVEIKLIFETNVGELISKEVLEFD</sequence>
<evidence type="ECO:0000313" key="1">
    <source>
        <dbReference type="EMBL" id="AEG18172.1"/>
    </source>
</evidence>
<dbReference type="KEGG" id="mew:MSWAN_1154"/>
<dbReference type="GeneID" id="10668659"/>